<comment type="caution">
    <text evidence="1">The sequence shown here is derived from an EMBL/GenBank/DDBJ whole genome shotgun (WGS) entry which is preliminary data.</text>
</comment>
<sequence>MKTTYLIRTNALDSDERFVKTLAFLDRLGIETEVFAIVKKRSGQTRATIEQDLTLRRLFPSGGMLVLKLLEMLLRTAFYLLTHRGRRWYANFDFLPLHVLTALFAGKGNRPVWDLHEMPAPRIMTTPGLRHVFGWLLTHSHVIVCNDARRRALEDHFGVDLSGALVLRNTPGTAAWDIIANGRQKYLETADPARDIENIVLVGGNMPGRYVRQSAEVIAALRAETGRDLRLKIIGGNPLEDAGAFVSNTGFIPFSQLVAACGTGGISLCFYARTSLNNTLCEPNRFYQGIAAGQYVVTLEHPSLAEVDYPYHVVIDEEGFGQSLHDALLRLFTDHVPPAERLAQVTGQNALVFEEQYPAFAVWHPDR</sequence>
<dbReference type="AlphaFoldDB" id="A0A7W6GVE4"/>
<keyword evidence="2" id="KW-1185">Reference proteome</keyword>
<proteinExistence type="predicted"/>
<reference evidence="1 2" key="1">
    <citation type="submission" date="2020-08" db="EMBL/GenBank/DDBJ databases">
        <title>Genomic Encyclopedia of Type Strains, Phase IV (KMG-IV): sequencing the most valuable type-strain genomes for metagenomic binning, comparative biology and taxonomic classification.</title>
        <authorList>
            <person name="Goeker M."/>
        </authorList>
    </citation>
    <scope>NUCLEOTIDE SEQUENCE [LARGE SCALE GENOMIC DNA]</scope>
    <source>
        <strain evidence="1 2">DSM 102235</strain>
    </source>
</reference>
<dbReference type="Proteomes" id="UP000541426">
    <property type="component" value="Unassembled WGS sequence"/>
</dbReference>
<gene>
    <name evidence="1" type="ORF">GGQ68_004815</name>
</gene>
<evidence type="ECO:0000313" key="1">
    <source>
        <dbReference type="EMBL" id="MBB3988458.1"/>
    </source>
</evidence>
<dbReference type="RefSeq" id="WP_183970307.1">
    <property type="nucleotide sequence ID" value="NZ_BAABBZ010000049.1"/>
</dbReference>
<dbReference type="EMBL" id="JACIEJ010000024">
    <property type="protein sequence ID" value="MBB3988458.1"/>
    <property type="molecule type" value="Genomic_DNA"/>
</dbReference>
<dbReference type="SUPFAM" id="SSF53756">
    <property type="entry name" value="UDP-Glycosyltransferase/glycogen phosphorylase"/>
    <property type="match status" value="1"/>
</dbReference>
<evidence type="ECO:0000313" key="2">
    <source>
        <dbReference type="Proteomes" id="UP000541426"/>
    </source>
</evidence>
<protein>
    <submittedName>
        <fullName evidence="1">Uncharacterized protein</fullName>
    </submittedName>
</protein>
<organism evidence="1 2">
    <name type="scientific">Sagittula marina</name>
    <dbReference type="NCBI Taxonomy" id="943940"/>
    <lineage>
        <taxon>Bacteria</taxon>
        <taxon>Pseudomonadati</taxon>
        <taxon>Pseudomonadota</taxon>
        <taxon>Alphaproteobacteria</taxon>
        <taxon>Rhodobacterales</taxon>
        <taxon>Roseobacteraceae</taxon>
        <taxon>Sagittula</taxon>
    </lineage>
</organism>
<name>A0A7W6GVE4_9RHOB</name>
<dbReference type="Gene3D" id="3.40.50.2000">
    <property type="entry name" value="Glycogen Phosphorylase B"/>
    <property type="match status" value="1"/>
</dbReference>
<accession>A0A7W6GVE4</accession>